<feature type="domain" description="NIF system FeS cluster assembly NifU C-terminal" evidence="2">
    <location>
        <begin position="34"/>
        <end position="98"/>
    </location>
</feature>
<dbReference type="GO" id="GO:0005506">
    <property type="term" value="F:iron ion binding"/>
    <property type="evidence" value="ECO:0007669"/>
    <property type="project" value="InterPro"/>
</dbReference>
<dbReference type="Gene3D" id="3.30.300.130">
    <property type="entry name" value="Fe-S cluster assembly (FSCA)"/>
    <property type="match status" value="1"/>
</dbReference>
<reference evidence="3" key="1">
    <citation type="submission" date="2018-05" db="EMBL/GenBank/DDBJ databases">
        <authorList>
            <person name="Lanie J.A."/>
            <person name="Ng W.-L."/>
            <person name="Kazmierczak K.M."/>
            <person name="Andrzejewski T.M."/>
            <person name="Davidsen T.M."/>
            <person name="Wayne K.J."/>
            <person name="Tettelin H."/>
            <person name="Glass J.I."/>
            <person name="Rusch D."/>
            <person name="Podicherti R."/>
            <person name="Tsui H.-C.T."/>
            <person name="Winkler M.E."/>
        </authorList>
    </citation>
    <scope>NUCLEOTIDE SEQUENCE</scope>
</reference>
<dbReference type="PANTHER" id="PTHR11178">
    <property type="entry name" value="IRON-SULFUR CLUSTER SCAFFOLD PROTEIN NFU-RELATED"/>
    <property type="match status" value="1"/>
</dbReference>
<dbReference type="GO" id="GO:0016226">
    <property type="term" value="P:iron-sulfur cluster assembly"/>
    <property type="evidence" value="ECO:0007669"/>
    <property type="project" value="InterPro"/>
</dbReference>
<evidence type="ECO:0000259" key="2">
    <source>
        <dbReference type="Pfam" id="PF01106"/>
    </source>
</evidence>
<dbReference type="InterPro" id="IPR034904">
    <property type="entry name" value="FSCA_dom_sf"/>
</dbReference>
<dbReference type="EMBL" id="UINC01158687">
    <property type="protein sequence ID" value="SVD56358.1"/>
    <property type="molecule type" value="Genomic_DNA"/>
</dbReference>
<name>A0A382WE37_9ZZZZ</name>
<dbReference type="AlphaFoldDB" id="A0A382WE37"/>
<evidence type="ECO:0000256" key="1">
    <source>
        <dbReference type="ARBA" id="ARBA00006420"/>
    </source>
</evidence>
<proteinExistence type="inferred from homology"/>
<dbReference type="GO" id="GO:0005739">
    <property type="term" value="C:mitochondrion"/>
    <property type="evidence" value="ECO:0007669"/>
    <property type="project" value="TreeGrafter"/>
</dbReference>
<organism evidence="3">
    <name type="scientific">marine metagenome</name>
    <dbReference type="NCBI Taxonomy" id="408172"/>
    <lineage>
        <taxon>unclassified sequences</taxon>
        <taxon>metagenomes</taxon>
        <taxon>ecological metagenomes</taxon>
    </lineage>
</organism>
<dbReference type="GO" id="GO:0051536">
    <property type="term" value="F:iron-sulfur cluster binding"/>
    <property type="evidence" value="ECO:0007669"/>
    <property type="project" value="InterPro"/>
</dbReference>
<dbReference type="PANTHER" id="PTHR11178:SF1">
    <property type="entry name" value="NFU1 IRON-SULFUR CLUSTER SCAFFOLD HOMOLOG, MITOCHONDRIAL"/>
    <property type="match status" value="1"/>
</dbReference>
<dbReference type="SUPFAM" id="SSF117916">
    <property type="entry name" value="Fe-S cluster assembly (FSCA) domain-like"/>
    <property type="match status" value="1"/>
</dbReference>
<protein>
    <recommendedName>
        <fullName evidence="2">NIF system FeS cluster assembly NifU C-terminal domain-containing protein</fullName>
    </recommendedName>
</protein>
<dbReference type="InterPro" id="IPR001075">
    <property type="entry name" value="NIF_FeS_clus_asmbl_NifU_C"/>
</dbReference>
<dbReference type="Pfam" id="PF01106">
    <property type="entry name" value="NifU"/>
    <property type="match status" value="1"/>
</dbReference>
<evidence type="ECO:0000313" key="3">
    <source>
        <dbReference type="EMBL" id="SVD56358.1"/>
    </source>
</evidence>
<sequence>YYLENKDSILDKNYLKQKSSDEEPSDEVVKKIINVLDEKVKPAVARDGGNIKFKSFENGLVTVELQGSCSGCPSSMATLKQGVQNLLCHYVSEVKRVEAV</sequence>
<feature type="non-terminal residue" evidence="3">
    <location>
        <position position="1"/>
    </location>
</feature>
<accession>A0A382WE37</accession>
<gene>
    <name evidence="3" type="ORF">METZ01_LOCUS409212</name>
</gene>
<comment type="similarity">
    <text evidence="1">Belongs to the NifU family.</text>
</comment>